<feature type="transmembrane region" description="Helical" evidence="6">
    <location>
        <begin position="461"/>
        <end position="483"/>
    </location>
</feature>
<accession>A0ABU6QW00</accession>
<feature type="transmembrane region" description="Helical" evidence="6">
    <location>
        <begin position="261"/>
        <end position="279"/>
    </location>
</feature>
<comment type="subcellular location">
    <subcellularLocation>
        <location evidence="1">Membrane</location>
        <topology evidence="1">Multi-pass membrane protein</topology>
    </subcellularLocation>
</comment>
<feature type="transmembrane region" description="Helical" evidence="6">
    <location>
        <begin position="397"/>
        <end position="415"/>
    </location>
</feature>
<evidence type="ECO:0000313" key="10">
    <source>
        <dbReference type="Proteomes" id="UP001341840"/>
    </source>
</evidence>
<dbReference type="Gene3D" id="1.20.1250.20">
    <property type="entry name" value="MFS general substrate transporter like domains"/>
    <property type="match status" value="1"/>
</dbReference>
<keyword evidence="3 6" id="KW-1133">Transmembrane helix</keyword>
<dbReference type="Pfam" id="PF06813">
    <property type="entry name" value="Nodulin-like"/>
    <property type="match status" value="1"/>
</dbReference>
<comment type="caution">
    <text evidence="9">The sequence shown here is derived from an EMBL/GenBank/DDBJ whole genome shotgun (WGS) entry which is preliminary data.</text>
</comment>
<dbReference type="PANTHER" id="PTHR21576:SF122">
    <property type="entry name" value="MFS TRANSPORTER"/>
    <property type="match status" value="1"/>
</dbReference>
<feature type="region of interest" description="Disordered" evidence="5">
    <location>
        <begin position="305"/>
        <end position="337"/>
    </location>
</feature>
<feature type="domain" description="NFD4 C-terminal" evidence="8">
    <location>
        <begin position="362"/>
        <end position="577"/>
    </location>
</feature>
<evidence type="ECO:0000256" key="3">
    <source>
        <dbReference type="ARBA" id="ARBA00022989"/>
    </source>
</evidence>
<dbReference type="CDD" id="cd17354">
    <property type="entry name" value="MFS_Mch1p_like"/>
    <property type="match status" value="1"/>
</dbReference>
<evidence type="ECO:0000256" key="1">
    <source>
        <dbReference type="ARBA" id="ARBA00004141"/>
    </source>
</evidence>
<sequence length="624" mass="68448">MVVASSSSTSSKAPKDGWRAIMSFTHQVITGRWFMVFASLLIMAVAGATYMFGLYSNDIKTSLGYDQSTLNMLSFFKDLGANVGVLSGLINEITPPWVVLSIGAIMNLFGYLMIWLSVTNRIPRPHIWQMCLYICIGANSQSFANTGALVTCVKNFPGSRGSILGLLKGYVGLSGAIITQLYHAFYGDDSTSLILLIGWLPAMVSFIFLPTIRILKLDALQQKKELKVFNHLLYISLGLASFLMVLIIVQNKLSFTTVEYAVDGFVVVFLLLLPLAIVFREEFKLFRAKITEVQPSSNINYKSEEVLTESEPNNTSIINKSDNTGSTDSGSANASSDSAASCWSTAFKPPNRGEDYTILQALFSIDMIILFIATTFGVGGTLTAIDNLGQIGNSLGYPKRSITTFVSLVSIWNYLGRVASGFASEILLKKYKFPRPLMLSLVMLLSCLGHILIALGVPNSLYLSSVIIGFCFGAQWPLMFAIISEIFGLKYYSTLYNLGAVASPVGSYILNVKVTGSLYDKEALKMLEAKGIKRVDGEDLSCVGVQCYRMAFIIITASTFIGCLVSFILVLRTRKFYRSDIYGKLRRELEAAETDMEMKMGTSNKNGDALVPEEGHGHAIRLSN</sequence>
<evidence type="ECO:0008006" key="11">
    <source>
        <dbReference type="Google" id="ProtNLM"/>
    </source>
</evidence>
<feature type="compositionally biased region" description="Low complexity" evidence="5">
    <location>
        <begin position="325"/>
        <end position="337"/>
    </location>
</feature>
<dbReference type="InterPro" id="IPR056555">
    <property type="entry name" value="NFD4_C"/>
</dbReference>
<evidence type="ECO:0000256" key="6">
    <source>
        <dbReference type="SAM" id="Phobius"/>
    </source>
</evidence>
<keyword evidence="4 6" id="KW-0472">Membrane</keyword>
<feature type="transmembrane region" description="Helical" evidence="6">
    <location>
        <begin position="550"/>
        <end position="571"/>
    </location>
</feature>
<evidence type="ECO:0000256" key="4">
    <source>
        <dbReference type="ARBA" id="ARBA00023136"/>
    </source>
</evidence>
<protein>
    <recommendedName>
        <fullName evidence="11">Nodulin-like domain-containing protein</fullName>
    </recommendedName>
</protein>
<keyword evidence="2 6" id="KW-0812">Transmembrane</keyword>
<organism evidence="9 10">
    <name type="scientific">Stylosanthes scabra</name>
    <dbReference type="NCBI Taxonomy" id="79078"/>
    <lineage>
        <taxon>Eukaryota</taxon>
        <taxon>Viridiplantae</taxon>
        <taxon>Streptophyta</taxon>
        <taxon>Embryophyta</taxon>
        <taxon>Tracheophyta</taxon>
        <taxon>Spermatophyta</taxon>
        <taxon>Magnoliopsida</taxon>
        <taxon>eudicotyledons</taxon>
        <taxon>Gunneridae</taxon>
        <taxon>Pentapetalae</taxon>
        <taxon>rosids</taxon>
        <taxon>fabids</taxon>
        <taxon>Fabales</taxon>
        <taxon>Fabaceae</taxon>
        <taxon>Papilionoideae</taxon>
        <taxon>50 kb inversion clade</taxon>
        <taxon>dalbergioids sensu lato</taxon>
        <taxon>Dalbergieae</taxon>
        <taxon>Pterocarpus clade</taxon>
        <taxon>Stylosanthes</taxon>
    </lineage>
</organism>
<name>A0ABU6QW00_9FABA</name>
<feature type="transmembrane region" description="Helical" evidence="6">
    <location>
        <begin position="495"/>
        <end position="512"/>
    </location>
</feature>
<evidence type="ECO:0000259" key="7">
    <source>
        <dbReference type="Pfam" id="PF06813"/>
    </source>
</evidence>
<dbReference type="Pfam" id="PF23262">
    <property type="entry name" value="NFD4_C"/>
    <property type="match status" value="1"/>
</dbReference>
<feature type="compositionally biased region" description="Polar residues" evidence="5">
    <location>
        <begin position="310"/>
        <end position="324"/>
    </location>
</feature>
<feature type="transmembrane region" description="Helical" evidence="6">
    <location>
        <begin position="436"/>
        <end position="455"/>
    </location>
</feature>
<dbReference type="EMBL" id="JASCZI010001849">
    <property type="protein sequence ID" value="MED6115545.1"/>
    <property type="molecule type" value="Genomic_DNA"/>
</dbReference>
<feature type="transmembrane region" description="Helical" evidence="6">
    <location>
        <begin position="361"/>
        <end position="385"/>
    </location>
</feature>
<gene>
    <name evidence="9" type="ORF">PIB30_091718</name>
</gene>
<feature type="transmembrane region" description="Helical" evidence="6">
    <location>
        <begin position="232"/>
        <end position="249"/>
    </location>
</feature>
<dbReference type="PANTHER" id="PTHR21576">
    <property type="entry name" value="UNCHARACTERIZED NODULIN-LIKE PROTEIN"/>
    <property type="match status" value="1"/>
</dbReference>
<reference evidence="9 10" key="1">
    <citation type="journal article" date="2023" name="Plants (Basel)">
        <title>Bridging the Gap: Combining Genomics and Transcriptomics Approaches to Understand Stylosanthes scabra, an Orphan Legume from the Brazilian Caatinga.</title>
        <authorList>
            <person name="Ferreira-Neto J.R.C."/>
            <person name="da Silva M.D."/>
            <person name="Binneck E."/>
            <person name="de Melo N.F."/>
            <person name="da Silva R.H."/>
            <person name="de Melo A.L.T.M."/>
            <person name="Pandolfi V."/>
            <person name="Bustamante F.O."/>
            <person name="Brasileiro-Vidal A.C."/>
            <person name="Benko-Iseppon A.M."/>
        </authorList>
    </citation>
    <scope>NUCLEOTIDE SEQUENCE [LARGE SCALE GENOMIC DNA]</scope>
    <source>
        <tissue evidence="9">Leaves</tissue>
    </source>
</reference>
<dbReference type="SUPFAM" id="SSF103473">
    <property type="entry name" value="MFS general substrate transporter"/>
    <property type="match status" value="1"/>
</dbReference>
<evidence type="ECO:0000313" key="9">
    <source>
        <dbReference type="EMBL" id="MED6115545.1"/>
    </source>
</evidence>
<evidence type="ECO:0000259" key="8">
    <source>
        <dbReference type="Pfam" id="PF23262"/>
    </source>
</evidence>
<feature type="transmembrane region" description="Helical" evidence="6">
    <location>
        <begin position="33"/>
        <end position="55"/>
    </location>
</feature>
<feature type="transmembrane region" description="Helical" evidence="6">
    <location>
        <begin position="163"/>
        <end position="185"/>
    </location>
</feature>
<dbReference type="InterPro" id="IPR010658">
    <property type="entry name" value="Nodulin-like"/>
</dbReference>
<evidence type="ECO:0000256" key="2">
    <source>
        <dbReference type="ARBA" id="ARBA00022692"/>
    </source>
</evidence>
<feature type="domain" description="Nodulin-like" evidence="7">
    <location>
        <begin position="32"/>
        <end position="279"/>
    </location>
</feature>
<proteinExistence type="predicted"/>
<feature type="transmembrane region" description="Helical" evidence="6">
    <location>
        <begin position="191"/>
        <end position="212"/>
    </location>
</feature>
<keyword evidence="10" id="KW-1185">Reference proteome</keyword>
<evidence type="ECO:0000256" key="5">
    <source>
        <dbReference type="SAM" id="MobiDB-lite"/>
    </source>
</evidence>
<feature type="transmembrane region" description="Helical" evidence="6">
    <location>
        <begin position="97"/>
        <end position="118"/>
    </location>
</feature>
<dbReference type="InterPro" id="IPR036259">
    <property type="entry name" value="MFS_trans_sf"/>
</dbReference>
<dbReference type="Proteomes" id="UP001341840">
    <property type="component" value="Unassembled WGS sequence"/>
</dbReference>